<sequence>MDFIDCVVAGGGVVGVAIARALALRGVGVVVLEKNARPGQETSARNSEVIHAGLYYPTGSLKARLCISGREMLLDYLAGNGIAHALTGKLVVAAEAQRAQLEAIGARAQANGVTDLVRLARRDIEDLENEVRAEYGLLSPRTGIFDSGAFLLSLVSDIEANGGMIVTNTRVCSIARSGNDLAVTTQGADGEDYTIACRYFINAAGHGAEAVARAAPCDSSWRAPRIRFARGLYFGITGPAPFRRLVYPVPEPGGLGIHSTLGLDGTTRFGPDVEWIDAPSYSMDASRAERFARAISAYWPAVAERELHPLFAGVRPKLSAPGEPDADFLIAGPQLHRTDGIVHLLGIESPGLTSSLAIADEVVRQLGL</sequence>
<dbReference type="Pfam" id="PF01266">
    <property type="entry name" value="DAO"/>
    <property type="match status" value="1"/>
</dbReference>
<reference evidence="7 8" key="1">
    <citation type="submission" date="2020-08" db="EMBL/GenBank/DDBJ databases">
        <title>Genomic Encyclopedia of Type Strains, Phase IV (KMG-IV): sequencing the most valuable type-strain genomes for metagenomic binning, comparative biology and taxonomic classification.</title>
        <authorList>
            <person name="Goeker M."/>
        </authorList>
    </citation>
    <scope>NUCLEOTIDE SEQUENCE [LARGE SCALE GENOMIC DNA]</scope>
    <source>
        <strain evidence="7 8">DSM 29853</strain>
    </source>
</reference>
<evidence type="ECO:0000259" key="6">
    <source>
        <dbReference type="Pfam" id="PF01266"/>
    </source>
</evidence>
<accession>A0A7W6NJX9</accession>
<evidence type="ECO:0000256" key="4">
    <source>
        <dbReference type="ARBA" id="ARBA00023002"/>
    </source>
</evidence>
<organism evidence="7 8">
    <name type="scientific">Gellertiella hungarica</name>
    <dbReference type="NCBI Taxonomy" id="1572859"/>
    <lineage>
        <taxon>Bacteria</taxon>
        <taxon>Pseudomonadati</taxon>
        <taxon>Pseudomonadota</taxon>
        <taxon>Alphaproteobacteria</taxon>
        <taxon>Hyphomicrobiales</taxon>
        <taxon>Rhizobiaceae</taxon>
        <taxon>Gellertiella</taxon>
    </lineage>
</organism>
<comment type="caution">
    <text evidence="7">The sequence shown here is derived from an EMBL/GenBank/DDBJ whole genome shotgun (WGS) entry which is preliminary data.</text>
</comment>
<dbReference type="PANTHER" id="PTHR43104">
    <property type="entry name" value="L-2-HYDROXYGLUTARATE DEHYDROGENASE, MITOCHONDRIAL"/>
    <property type="match status" value="1"/>
</dbReference>
<comment type="similarity">
    <text evidence="5">Belongs to the L2HGDH family.</text>
</comment>
<dbReference type="Gene3D" id="3.30.9.10">
    <property type="entry name" value="D-Amino Acid Oxidase, subunit A, domain 2"/>
    <property type="match status" value="1"/>
</dbReference>
<feature type="domain" description="FAD dependent oxidoreductase" evidence="6">
    <location>
        <begin position="5"/>
        <end position="363"/>
    </location>
</feature>
<gene>
    <name evidence="7" type="ORF">GGR23_001116</name>
</gene>
<evidence type="ECO:0000313" key="8">
    <source>
        <dbReference type="Proteomes" id="UP000528286"/>
    </source>
</evidence>
<dbReference type="RefSeq" id="WP_183365165.1">
    <property type="nucleotide sequence ID" value="NZ_JACIEZ010000002.1"/>
</dbReference>
<dbReference type="InterPro" id="IPR006076">
    <property type="entry name" value="FAD-dep_OxRdtase"/>
</dbReference>
<name>A0A7W6NJX9_9HYPH</name>
<evidence type="ECO:0000313" key="7">
    <source>
        <dbReference type="EMBL" id="MBB4063939.1"/>
    </source>
</evidence>
<dbReference type="SUPFAM" id="SSF51905">
    <property type="entry name" value="FAD/NAD(P)-binding domain"/>
    <property type="match status" value="1"/>
</dbReference>
<proteinExistence type="inferred from homology"/>
<keyword evidence="2" id="KW-0285">Flavoprotein</keyword>
<evidence type="ECO:0000256" key="5">
    <source>
        <dbReference type="ARBA" id="ARBA00037941"/>
    </source>
</evidence>
<evidence type="ECO:0000256" key="2">
    <source>
        <dbReference type="ARBA" id="ARBA00022630"/>
    </source>
</evidence>
<dbReference type="Gene3D" id="3.50.50.60">
    <property type="entry name" value="FAD/NAD(P)-binding domain"/>
    <property type="match status" value="1"/>
</dbReference>
<evidence type="ECO:0000256" key="1">
    <source>
        <dbReference type="ARBA" id="ARBA00001974"/>
    </source>
</evidence>
<dbReference type="InterPro" id="IPR036188">
    <property type="entry name" value="FAD/NAD-bd_sf"/>
</dbReference>
<dbReference type="PANTHER" id="PTHR43104:SF4">
    <property type="entry name" value="L-2-HYDROXYGLUTARATE DEHYDROGENASE, MITOCHONDRIAL"/>
    <property type="match status" value="1"/>
</dbReference>
<keyword evidence="8" id="KW-1185">Reference proteome</keyword>
<comment type="cofactor">
    <cofactor evidence="1">
        <name>FAD</name>
        <dbReference type="ChEBI" id="CHEBI:57692"/>
    </cofactor>
</comment>
<dbReference type="EMBL" id="JACIEZ010000002">
    <property type="protein sequence ID" value="MBB4063939.1"/>
    <property type="molecule type" value="Genomic_DNA"/>
</dbReference>
<keyword evidence="4" id="KW-0560">Oxidoreductase</keyword>
<keyword evidence="3" id="KW-0274">FAD</keyword>
<evidence type="ECO:0000256" key="3">
    <source>
        <dbReference type="ARBA" id="ARBA00022827"/>
    </source>
</evidence>
<dbReference type="AlphaFoldDB" id="A0A7W6NJX9"/>
<dbReference type="Proteomes" id="UP000528286">
    <property type="component" value="Unassembled WGS sequence"/>
</dbReference>
<protein>
    <submittedName>
        <fullName evidence="7">L-2-hydroxyglutarate oxidase LhgO</fullName>
    </submittedName>
</protein>
<dbReference type="GO" id="GO:0047545">
    <property type="term" value="F:(S)-2-hydroxyglutarate dehydrogenase activity"/>
    <property type="evidence" value="ECO:0007669"/>
    <property type="project" value="TreeGrafter"/>
</dbReference>